<dbReference type="EMBL" id="CVRI01000047">
    <property type="protein sequence ID" value="CRK97701.1"/>
    <property type="molecule type" value="Genomic_DNA"/>
</dbReference>
<evidence type="ECO:0000313" key="1">
    <source>
        <dbReference type="EMBL" id="CRK97701.1"/>
    </source>
</evidence>
<proteinExistence type="predicted"/>
<protein>
    <submittedName>
        <fullName evidence="1">CLUMA_CG011081, isoform A</fullName>
    </submittedName>
</protein>
<dbReference type="AlphaFoldDB" id="A0A1J1IBP8"/>
<gene>
    <name evidence="1" type="ORF">CLUMA_CG011081</name>
</gene>
<dbReference type="Proteomes" id="UP000183832">
    <property type="component" value="Unassembled WGS sequence"/>
</dbReference>
<name>A0A1J1IBP8_9DIPT</name>
<sequence>MPNRTQKGISQQLSYCLRKSKLAVGHSNIVIREFKLSLLKTIRENLCLEWNLKVENSFHG</sequence>
<keyword evidence="2" id="KW-1185">Reference proteome</keyword>
<reference evidence="1 2" key="1">
    <citation type="submission" date="2015-04" db="EMBL/GenBank/DDBJ databases">
        <authorList>
            <person name="Syromyatnikov M.Y."/>
            <person name="Popov V.N."/>
        </authorList>
    </citation>
    <scope>NUCLEOTIDE SEQUENCE [LARGE SCALE GENOMIC DNA]</scope>
</reference>
<accession>A0A1J1IBP8</accession>
<evidence type="ECO:0000313" key="2">
    <source>
        <dbReference type="Proteomes" id="UP000183832"/>
    </source>
</evidence>
<organism evidence="1 2">
    <name type="scientific">Clunio marinus</name>
    <dbReference type="NCBI Taxonomy" id="568069"/>
    <lineage>
        <taxon>Eukaryota</taxon>
        <taxon>Metazoa</taxon>
        <taxon>Ecdysozoa</taxon>
        <taxon>Arthropoda</taxon>
        <taxon>Hexapoda</taxon>
        <taxon>Insecta</taxon>
        <taxon>Pterygota</taxon>
        <taxon>Neoptera</taxon>
        <taxon>Endopterygota</taxon>
        <taxon>Diptera</taxon>
        <taxon>Nematocera</taxon>
        <taxon>Chironomoidea</taxon>
        <taxon>Chironomidae</taxon>
        <taxon>Clunio</taxon>
    </lineage>
</organism>